<comment type="caution">
    <text evidence="2">The sequence shown here is derived from an EMBL/GenBank/DDBJ whole genome shotgun (WGS) entry which is preliminary data.</text>
</comment>
<protein>
    <submittedName>
        <fullName evidence="2">Uncharacterized protein</fullName>
    </submittedName>
</protein>
<dbReference type="OrthoDB" id="6083501at2759"/>
<dbReference type="EMBL" id="CAJPWZ010000558">
    <property type="protein sequence ID" value="CAG2196422.1"/>
    <property type="molecule type" value="Genomic_DNA"/>
</dbReference>
<keyword evidence="1" id="KW-0472">Membrane</keyword>
<reference evidence="2" key="1">
    <citation type="submission" date="2021-03" db="EMBL/GenBank/DDBJ databases">
        <authorList>
            <person name="Bekaert M."/>
        </authorList>
    </citation>
    <scope>NUCLEOTIDE SEQUENCE</scope>
</reference>
<feature type="transmembrane region" description="Helical" evidence="1">
    <location>
        <begin position="133"/>
        <end position="159"/>
    </location>
</feature>
<sequence length="237" mass="27048">MNMAKRRTVRIVIGVFQITPCTLLSVFLFGYALHFIGFFSPFWVIEGCHEIGLFYSCSDCLTLNHTSSLRGCFIHDSLYQEVNLWFQVISLLFNTFLLVVLIVFTLWRFYVRDVVGDGTDSGNPFDYDWLHEIIAGCIFNLIYTISGLLTLIGCIILATHRVSQLSWSFGLGCAGGVYSLIMVILADIVIIQIKRGRFQLNEIVETDSDPEDDSKTLDVHVQKHAQWKLSLKREDYV</sequence>
<keyword evidence="3" id="KW-1185">Reference proteome</keyword>
<keyword evidence="1" id="KW-1133">Transmembrane helix</keyword>
<evidence type="ECO:0000313" key="3">
    <source>
        <dbReference type="Proteomes" id="UP000683360"/>
    </source>
</evidence>
<keyword evidence="1" id="KW-0812">Transmembrane</keyword>
<dbReference type="AlphaFoldDB" id="A0A8S3QPK5"/>
<gene>
    <name evidence="2" type="ORF">MEDL_11335</name>
</gene>
<accession>A0A8S3QPK5</accession>
<evidence type="ECO:0000313" key="2">
    <source>
        <dbReference type="EMBL" id="CAG2196422.1"/>
    </source>
</evidence>
<feature type="transmembrane region" description="Helical" evidence="1">
    <location>
        <begin position="12"/>
        <end position="33"/>
    </location>
</feature>
<proteinExistence type="predicted"/>
<feature type="transmembrane region" description="Helical" evidence="1">
    <location>
        <begin position="84"/>
        <end position="107"/>
    </location>
</feature>
<feature type="transmembrane region" description="Helical" evidence="1">
    <location>
        <begin position="165"/>
        <end position="190"/>
    </location>
</feature>
<name>A0A8S3QPK5_MYTED</name>
<evidence type="ECO:0000256" key="1">
    <source>
        <dbReference type="SAM" id="Phobius"/>
    </source>
</evidence>
<organism evidence="2 3">
    <name type="scientific">Mytilus edulis</name>
    <name type="common">Blue mussel</name>
    <dbReference type="NCBI Taxonomy" id="6550"/>
    <lineage>
        <taxon>Eukaryota</taxon>
        <taxon>Metazoa</taxon>
        <taxon>Spiralia</taxon>
        <taxon>Lophotrochozoa</taxon>
        <taxon>Mollusca</taxon>
        <taxon>Bivalvia</taxon>
        <taxon>Autobranchia</taxon>
        <taxon>Pteriomorphia</taxon>
        <taxon>Mytilida</taxon>
        <taxon>Mytiloidea</taxon>
        <taxon>Mytilidae</taxon>
        <taxon>Mytilinae</taxon>
        <taxon>Mytilus</taxon>
    </lineage>
</organism>
<dbReference type="Proteomes" id="UP000683360">
    <property type="component" value="Unassembled WGS sequence"/>
</dbReference>